<keyword evidence="4" id="KW-1185">Reference proteome</keyword>
<evidence type="ECO:0000256" key="2">
    <source>
        <dbReference type="SAM" id="SignalP"/>
    </source>
</evidence>
<feature type="chain" id="PRO_5032849944" evidence="2">
    <location>
        <begin position="24"/>
        <end position="273"/>
    </location>
</feature>
<evidence type="ECO:0000256" key="1">
    <source>
        <dbReference type="SAM" id="MobiDB-lite"/>
    </source>
</evidence>
<dbReference type="Gene3D" id="3.30.70.2970">
    <property type="entry name" value="Protein of unknown function (DUF541), domain 2"/>
    <property type="match status" value="1"/>
</dbReference>
<feature type="region of interest" description="Disordered" evidence="1">
    <location>
        <begin position="250"/>
        <end position="273"/>
    </location>
</feature>
<dbReference type="InterPro" id="IPR052022">
    <property type="entry name" value="26kDa_periplasmic_antigen"/>
</dbReference>
<feature type="compositionally biased region" description="Pro residues" evidence="1">
    <location>
        <begin position="252"/>
        <end position="273"/>
    </location>
</feature>
<dbReference type="RefSeq" id="WP_155065770.1">
    <property type="nucleotide sequence ID" value="NZ_WMIF01000032.1"/>
</dbReference>
<dbReference type="GO" id="GO:0006974">
    <property type="term" value="P:DNA damage response"/>
    <property type="evidence" value="ECO:0007669"/>
    <property type="project" value="TreeGrafter"/>
</dbReference>
<name>A0A844H9D6_9RHOB</name>
<dbReference type="Gene3D" id="3.30.110.170">
    <property type="entry name" value="Protein of unknown function (DUF541), domain 1"/>
    <property type="match status" value="1"/>
</dbReference>
<protein>
    <submittedName>
        <fullName evidence="3">DUF541 domain-containing protein</fullName>
    </submittedName>
</protein>
<reference evidence="3 4" key="1">
    <citation type="submission" date="2019-11" db="EMBL/GenBank/DDBJ databases">
        <authorList>
            <person name="Dong K."/>
        </authorList>
    </citation>
    <scope>NUCLEOTIDE SEQUENCE [LARGE SCALE GENOMIC DNA]</scope>
    <source>
        <strain evidence="3 4">JCM 17370</strain>
    </source>
</reference>
<dbReference type="OrthoDB" id="9813144at2"/>
<comment type="caution">
    <text evidence="3">The sequence shown here is derived from an EMBL/GenBank/DDBJ whole genome shotgun (WGS) entry which is preliminary data.</text>
</comment>
<sequence>MSRFRSTALPLAAALMLAGPAFAQAPDAPPPPEAHGKHHPMPPQPARLSVSGSGQAVAQPDIATITLGVSSQAPTAAEAMSKTAAQQQKVIETLKAEGVEARDIQTSGLNLAAQMDYPENQAPKLVGYVAQNSVSLRVRDIAKLGEVLDKLVASGANEISGIGFSREDMGAAQDEARAAAVADARHKAELMAEAAGMRLGALRVLSDSPVIEAPQPLLMRAAMDAKAASTPVEAGELTVSAQVSAVFDLLPAGPPPAPGAEAPDAPPPPPPAN</sequence>
<accession>A0A844H9D6</accession>
<evidence type="ECO:0000313" key="3">
    <source>
        <dbReference type="EMBL" id="MTH36250.1"/>
    </source>
</evidence>
<dbReference type="PANTHER" id="PTHR34387">
    <property type="entry name" value="SLR1258 PROTEIN"/>
    <property type="match status" value="1"/>
</dbReference>
<feature type="region of interest" description="Disordered" evidence="1">
    <location>
        <begin position="23"/>
        <end position="54"/>
    </location>
</feature>
<dbReference type="PANTHER" id="PTHR34387:SF1">
    <property type="entry name" value="PERIPLASMIC IMMUNOGENIC PROTEIN"/>
    <property type="match status" value="1"/>
</dbReference>
<dbReference type="Pfam" id="PF04402">
    <property type="entry name" value="SIMPL"/>
    <property type="match status" value="1"/>
</dbReference>
<organism evidence="3 4">
    <name type="scientific">Paracoccus limosus</name>
    <dbReference type="NCBI Taxonomy" id="913252"/>
    <lineage>
        <taxon>Bacteria</taxon>
        <taxon>Pseudomonadati</taxon>
        <taxon>Pseudomonadota</taxon>
        <taxon>Alphaproteobacteria</taxon>
        <taxon>Rhodobacterales</taxon>
        <taxon>Paracoccaceae</taxon>
        <taxon>Paracoccus</taxon>
    </lineage>
</organism>
<feature type="signal peptide" evidence="2">
    <location>
        <begin position="1"/>
        <end position="23"/>
    </location>
</feature>
<proteinExistence type="predicted"/>
<keyword evidence="2" id="KW-0732">Signal</keyword>
<evidence type="ECO:0000313" key="4">
    <source>
        <dbReference type="Proteomes" id="UP000442533"/>
    </source>
</evidence>
<dbReference type="EMBL" id="WMIF01000032">
    <property type="protein sequence ID" value="MTH36250.1"/>
    <property type="molecule type" value="Genomic_DNA"/>
</dbReference>
<dbReference type="AlphaFoldDB" id="A0A844H9D6"/>
<gene>
    <name evidence="3" type="ORF">GL279_16760</name>
</gene>
<dbReference type="Proteomes" id="UP000442533">
    <property type="component" value="Unassembled WGS sequence"/>
</dbReference>
<dbReference type="InterPro" id="IPR007497">
    <property type="entry name" value="SIMPL/DUF541"/>
</dbReference>